<dbReference type="PANTHER" id="PTHR15052:SF2">
    <property type="entry name" value="GENERAL TRANSCRIPTION FACTOR 3C POLYPEPTIDE 2"/>
    <property type="match status" value="1"/>
</dbReference>
<dbReference type="InterPro" id="IPR036322">
    <property type="entry name" value="WD40_repeat_dom_sf"/>
</dbReference>
<reference evidence="4 5" key="1">
    <citation type="submission" date="2016-10" db="EMBL/GenBank/DDBJ databases">
        <authorList>
            <person name="de Groot N.N."/>
        </authorList>
    </citation>
    <scope>NUCLEOTIDE SEQUENCE [LARGE SCALE GENOMIC DNA]</scope>
    <source>
        <strain evidence="4 5">CBS 141442</strain>
    </source>
</reference>
<keyword evidence="5" id="KW-1185">Reference proteome</keyword>
<organism evidence="4 5">
    <name type="scientific">Sungouiella intermedia</name>
    <dbReference type="NCBI Taxonomy" id="45354"/>
    <lineage>
        <taxon>Eukaryota</taxon>
        <taxon>Fungi</taxon>
        <taxon>Dikarya</taxon>
        <taxon>Ascomycota</taxon>
        <taxon>Saccharomycotina</taxon>
        <taxon>Pichiomycetes</taxon>
        <taxon>Metschnikowiaceae</taxon>
        <taxon>Sungouiella</taxon>
    </lineage>
</organism>
<dbReference type="EMBL" id="LT635756">
    <property type="protein sequence ID" value="SGZ46512.1"/>
    <property type="molecule type" value="Genomic_DNA"/>
</dbReference>
<proteinExistence type="predicted"/>
<dbReference type="GO" id="GO:0000127">
    <property type="term" value="C:transcription factor TFIIIC complex"/>
    <property type="evidence" value="ECO:0007669"/>
    <property type="project" value="TreeGrafter"/>
</dbReference>
<dbReference type="STRING" id="45354.A0A1L0FRG5"/>
<dbReference type="OrthoDB" id="4703at2759"/>
<name>A0A1L0FRG5_9ASCO</name>
<accession>A0A1L0FRG5</accession>
<evidence type="ECO:0000256" key="2">
    <source>
        <dbReference type="ARBA" id="ARBA00023163"/>
    </source>
</evidence>
<keyword evidence="3" id="KW-0539">Nucleus</keyword>
<dbReference type="GO" id="GO:0006383">
    <property type="term" value="P:transcription by RNA polymerase III"/>
    <property type="evidence" value="ECO:0007669"/>
    <property type="project" value="TreeGrafter"/>
</dbReference>
<dbReference type="AlphaFoldDB" id="A0A1L0FRG5"/>
<keyword evidence="2" id="KW-0804">Transcription</keyword>
<dbReference type="PANTHER" id="PTHR15052">
    <property type="entry name" value="RNA POLYMERASE III TRANSCRIPTION INITIATION FACTOR COMPLEX SUBUNIT"/>
    <property type="match status" value="1"/>
</dbReference>
<comment type="subcellular location">
    <subcellularLocation>
        <location evidence="1">Nucleus</location>
    </subcellularLocation>
</comment>
<dbReference type="GO" id="GO:0005634">
    <property type="term" value="C:nucleus"/>
    <property type="evidence" value="ECO:0007669"/>
    <property type="project" value="UniProtKB-SubCell"/>
</dbReference>
<evidence type="ECO:0000256" key="3">
    <source>
        <dbReference type="ARBA" id="ARBA00023242"/>
    </source>
</evidence>
<sequence>MATDSSKIVLKANLPRTRDLSFVGRFHHNFGFENGLFEYLLTQKDLWGDKLFYFKESDLERWANAGQQKVREITICDVESNFPDIEGEQLLELDFLVDFGLIKPINLKVAKNGAFSERELALGDQILLRNTIGRNGIALNVGGAVTAMKWLPYGNSPILAVAVINNSEGLPAMISDPYLGVYPHEKLDGKTKSALQIWKFHAGSMLMELFQVYETSAFGATATINWVPLKLQNEDVFGVLAASFSDGKLHMFKVKNHVSESAVYTKVSEPSWTVSMKDERVGNSGQMLPITCYDFVDDKRVLVGTLDGAIAEYVLPNTSTEELKEPSFLEYVADSCITSVSIGESNNSKIVLVNTASTQAFALQYENIRQSRVDTNYTISPLMPLYHRGFRIFVYPDSAESIGYTFVRHPHQKHSLLLKSEMVSSFHVSEYLNHPLAIVSSILGDVYVLNIGRKIFGVPKAHNKLVVPLKLWSLSIIDNQLTLCGDYVEVKMDRTDIKWSFTPPEVVVSASAWNETFEGSSTYTFGTYTGLLVLERLDPSLT</sequence>
<dbReference type="Proteomes" id="UP000182334">
    <property type="component" value="Chromosome I"/>
</dbReference>
<evidence type="ECO:0000313" key="4">
    <source>
        <dbReference type="EMBL" id="SGZ46512.1"/>
    </source>
</evidence>
<protein>
    <submittedName>
        <fullName evidence="4">CIC11C00000002720</fullName>
    </submittedName>
</protein>
<gene>
    <name evidence="4" type="ORF">SAMEA4029010_CIC11G00000002720</name>
</gene>
<dbReference type="InterPro" id="IPR052416">
    <property type="entry name" value="GTF3C_component"/>
</dbReference>
<dbReference type="SUPFAM" id="SSF50978">
    <property type="entry name" value="WD40 repeat-like"/>
    <property type="match status" value="1"/>
</dbReference>
<evidence type="ECO:0000256" key="1">
    <source>
        <dbReference type="ARBA" id="ARBA00004123"/>
    </source>
</evidence>
<evidence type="ECO:0000313" key="5">
    <source>
        <dbReference type="Proteomes" id="UP000182334"/>
    </source>
</evidence>